<accession>A0A5C1YK19</accession>
<protein>
    <submittedName>
        <fullName evidence="2">Glycosyltransferase</fullName>
    </submittedName>
</protein>
<dbReference type="Proteomes" id="UP000324536">
    <property type="component" value="Chromosome"/>
</dbReference>
<dbReference type="RefSeq" id="WP_149277830.1">
    <property type="nucleotide sequence ID" value="NZ_CP043506.1"/>
</dbReference>
<dbReference type="EMBL" id="CP043506">
    <property type="protein sequence ID" value="QEO16383.1"/>
    <property type="molecule type" value="Genomic_DNA"/>
</dbReference>
<dbReference type="SUPFAM" id="SSF53756">
    <property type="entry name" value="UDP-Glycosyltransferase/glycogen phosphorylase"/>
    <property type="match status" value="1"/>
</dbReference>
<dbReference type="PANTHER" id="PTHR45947:SF3">
    <property type="entry name" value="SULFOQUINOVOSYL TRANSFERASE SQD2"/>
    <property type="match status" value="1"/>
</dbReference>
<dbReference type="InterPro" id="IPR050194">
    <property type="entry name" value="Glycosyltransferase_grp1"/>
</dbReference>
<evidence type="ECO:0000313" key="3">
    <source>
        <dbReference type="Proteomes" id="UP000324536"/>
    </source>
</evidence>
<keyword evidence="3" id="KW-1185">Reference proteome</keyword>
<dbReference type="GO" id="GO:0016757">
    <property type="term" value="F:glycosyltransferase activity"/>
    <property type="evidence" value="ECO:0007669"/>
    <property type="project" value="TreeGrafter"/>
</dbReference>
<evidence type="ECO:0000259" key="1">
    <source>
        <dbReference type="Pfam" id="PF00534"/>
    </source>
</evidence>
<evidence type="ECO:0000313" key="2">
    <source>
        <dbReference type="EMBL" id="QEO16383.1"/>
    </source>
</evidence>
<gene>
    <name evidence="2" type="ORF">FLP30_00300</name>
</gene>
<reference evidence="2 3" key="1">
    <citation type="submission" date="2019-09" db="EMBL/GenBank/DDBJ databases">
        <title>Genome sequencing of strain KACC 21233.</title>
        <authorList>
            <person name="Heo J."/>
            <person name="Kim S.-J."/>
            <person name="Kim J.-S."/>
            <person name="Hong S.-B."/>
            <person name="Kwon S.-W."/>
        </authorList>
    </citation>
    <scope>NUCLEOTIDE SEQUENCE [LARGE SCALE GENOMIC DNA]</scope>
    <source>
        <strain evidence="2 3">KACC 21233</strain>
    </source>
</reference>
<dbReference type="Gene3D" id="3.40.50.2000">
    <property type="entry name" value="Glycogen Phosphorylase B"/>
    <property type="match status" value="2"/>
</dbReference>
<dbReference type="Pfam" id="PF00534">
    <property type="entry name" value="Glycos_transf_1"/>
    <property type="match status" value="1"/>
</dbReference>
<dbReference type="KEGG" id="acek:FLP30_00300"/>
<feature type="domain" description="Glycosyl transferase family 1" evidence="1">
    <location>
        <begin position="256"/>
        <end position="394"/>
    </location>
</feature>
<dbReference type="CDD" id="cd03801">
    <property type="entry name" value="GT4_PimA-like"/>
    <property type="match status" value="1"/>
</dbReference>
<sequence>MPVQPTPHTQPPAQADAPRLRVLVLAESCNPEWASIPLVGWSHYEAVSHLADTHLVTRVRNRPAIDRYGLKEGRDYTAIDTEFFFDLMYKLVRRISGPNKGWAMLTALTIPSYLLFEYITWWRFRAQLKKGRFDLVHRITPLSPAVPSPMAAWCRKAGVPFVVGPLNGGLPWPAEFPNLRAQEKEWLSRFRGLFRALPGYRATRNAASALIMGGISAFKEVPARWKDKTFYVPENGYDPTRFVPPTPRTYTGRPLRAIFLGRLVVAKGCDMLLEAAAPLLRAGTLELTIIGGGPEDENLRTLARTLGIENIIRFTGDIAHRDVAQHVAQADIMTFPSVHEFGGAVVLEAMCMRVVPIVADYGGPAELASRNCGFLIPLQTREPFITAIRTTLEGIVANPQQLEAMSANALRRASTLFAWPRKAEQTLAIYHWALNPTRPKPDWGMPLRDPAPESLKQ</sequence>
<organism evidence="2 3">
    <name type="scientific">Acetobacter vaccinii</name>
    <dbReference type="NCBI Taxonomy" id="2592655"/>
    <lineage>
        <taxon>Bacteria</taxon>
        <taxon>Pseudomonadati</taxon>
        <taxon>Pseudomonadota</taxon>
        <taxon>Alphaproteobacteria</taxon>
        <taxon>Acetobacterales</taxon>
        <taxon>Acetobacteraceae</taxon>
        <taxon>Acetobacter</taxon>
    </lineage>
</organism>
<proteinExistence type="predicted"/>
<keyword evidence="2" id="KW-0808">Transferase</keyword>
<dbReference type="InterPro" id="IPR001296">
    <property type="entry name" value="Glyco_trans_1"/>
</dbReference>
<dbReference type="AlphaFoldDB" id="A0A5C1YK19"/>
<dbReference type="PANTHER" id="PTHR45947">
    <property type="entry name" value="SULFOQUINOVOSYL TRANSFERASE SQD2"/>
    <property type="match status" value="1"/>
</dbReference>
<dbReference type="OrthoDB" id="9790710at2"/>
<name>A0A5C1YK19_9PROT</name>